<feature type="region of interest" description="Disordered" evidence="3">
    <location>
        <begin position="129"/>
        <end position="168"/>
    </location>
</feature>
<gene>
    <name evidence="5" type="ORF">P43SY_006052</name>
</gene>
<dbReference type="PROSITE" id="PS50002">
    <property type="entry name" value="SH3"/>
    <property type="match status" value="1"/>
</dbReference>
<evidence type="ECO:0000313" key="6">
    <source>
        <dbReference type="Proteomes" id="UP001209570"/>
    </source>
</evidence>
<evidence type="ECO:0000256" key="2">
    <source>
        <dbReference type="PROSITE-ProRule" id="PRU00192"/>
    </source>
</evidence>
<dbReference type="AlphaFoldDB" id="A0AAD5LYJ5"/>
<keyword evidence="6" id="KW-1185">Reference proteome</keyword>
<evidence type="ECO:0000256" key="1">
    <source>
        <dbReference type="ARBA" id="ARBA00022443"/>
    </source>
</evidence>
<dbReference type="Gene3D" id="2.30.30.40">
    <property type="entry name" value="SH3 Domains"/>
    <property type="match status" value="1"/>
</dbReference>
<name>A0AAD5LYJ5_PYTIN</name>
<dbReference type="SMART" id="SM00326">
    <property type="entry name" value="SH3"/>
    <property type="match status" value="1"/>
</dbReference>
<feature type="compositionally biased region" description="Acidic residues" evidence="3">
    <location>
        <begin position="149"/>
        <end position="159"/>
    </location>
</feature>
<dbReference type="InterPro" id="IPR001452">
    <property type="entry name" value="SH3_domain"/>
</dbReference>
<sequence length="168" mass="18491">MTRADDTEKELEYDQLTDLVSGEIDRQLQTRHDALEGMKAQMAKVLREFEDLTANVSAKRSWMRSVQKTKDIQPTHPAQAIAHPLVTPGNIANGEIIQVLTKQNSDWWFGETCNGTRGLFPASYVEEITHSSTEETETAASGDQAFDAGEAEAPQEAEELPAAVASTE</sequence>
<dbReference type="InterPro" id="IPR036028">
    <property type="entry name" value="SH3-like_dom_sf"/>
</dbReference>
<comment type="caution">
    <text evidence="5">The sequence shown here is derived from an EMBL/GenBank/DDBJ whole genome shotgun (WGS) entry which is preliminary data.</text>
</comment>
<evidence type="ECO:0000259" key="4">
    <source>
        <dbReference type="PROSITE" id="PS50002"/>
    </source>
</evidence>
<accession>A0AAD5LYJ5</accession>
<dbReference type="SUPFAM" id="SSF50044">
    <property type="entry name" value="SH3-domain"/>
    <property type="match status" value="1"/>
</dbReference>
<evidence type="ECO:0000313" key="5">
    <source>
        <dbReference type="EMBL" id="KAJ0397930.1"/>
    </source>
</evidence>
<keyword evidence="1 2" id="KW-0728">SH3 domain</keyword>
<evidence type="ECO:0000256" key="3">
    <source>
        <dbReference type="SAM" id="MobiDB-lite"/>
    </source>
</evidence>
<organism evidence="5 6">
    <name type="scientific">Pythium insidiosum</name>
    <name type="common">Pythiosis disease agent</name>
    <dbReference type="NCBI Taxonomy" id="114742"/>
    <lineage>
        <taxon>Eukaryota</taxon>
        <taxon>Sar</taxon>
        <taxon>Stramenopiles</taxon>
        <taxon>Oomycota</taxon>
        <taxon>Peronosporomycetes</taxon>
        <taxon>Pythiales</taxon>
        <taxon>Pythiaceae</taxon>
        <taxon>Pythium</taxon>
    </lineage>
</organism>
<proteinExistence type="predicted"/>
<reference evidence="5" key="1">
    <citation type="submission" date="2021-12" db="EMBL/GenBank/DDBJ databases">
        <title>Prjna785345.</title>
        <authorList>
            <person name="Rujirawat T."/>
            <person name="Krajaejun T."/>
        </authorList>
    </citation>
    <scope>NUCLEOTIDE SEQUENCE</scope>
    <source>
        <strain evidence="5">Pi057C3</strain>
    </source>
</reference>
<dbReference type="Proteomes" id="UP001209570">
    <property type="component" value="Unassembled WGS sequence"/>
</dbReference>
<dbReference type="Pfam" id="PF14604">
    <property type="entry name" value="SH3_9"/>
    <property type="match status" value="1"/>
</dbReference>
<protein>
    <recommendedName>
        <fullName evidence="4">SH3 domain-containing protein</fullName>
    </recommendedName>
</protein>
<dbReference type="EMBL" id="JAKCXM010000233">
    <property type="protein sequence ID" value="KAJ0397930.1"/>
    <property type="molecule type" value="Genomic_DNA"/>
</dbReference>
<feature type="domain" description="SH3" evidence="4">
    <location>
        <begin position="38"/>
        <end position="130"/>
    </location>
</feature>